<dbReference type="PANTHER" id="PTHR13817:SF166">
    <property type="entry name" value="NEURONAL IGCAM-RELATED"/>
    <property type="match status" value="1"/>
</dbReference>
<accession>A0AAE0RW57</accession>
<feature type="domain" description="Fibronectin type-III" evidence="5">
    <location>
        <begin position="231"/>
        <end position="330"/>
    </location>
</feature>
<dbReference type="InterPro" id="IPR007110">
    <property type="entry name" value="Ig-like_dom"/>
</dbReference>
<dbReference type="AlphaFoldDB" id="A0AAE0RW57"/>
<comment type="caution">
    <text evidence="6">The sequence shown here is derived from an EMBL/GenBank/DDBJ whole genome shotgun (WGS) entry which is preliminary data.</text>
</comment>
<evidence type="ECO:0000256" key="3">
    <source>
        <dbReference type="SAM" id="SignalP"/>
    </source>
</evidence>
<evidence type="ECO:0000259" key="5">
    <source>
        <dbReference type="PROSITE" id="PS50853"/>
    </source>
</evidence>
<feature type="domain" description="Fibronectin type-III" evidence="5">
    <location>
        <begin position="335"/>
        <end position="443"/>
    </location>
</feature>
<dbReference type="PROSITE" id="PS50835">
    <property type="entry name" value="IG_LIKE"/>
    <property type="match status" value="1"/>
</dbReference>
<dbReference type="InterPro" id="IPR036116">
    <property type="entry name" value="FN3_sf"/>
</dbReference>
<proteinExistence type="predicted"/>
<organism evidence="6 7">
    <name type="scientific">Potamilus streckersoni</name>
    <dbReference type="NCBI Taxonomy" id="2493646"/>
    <lineage>
        <taxon>Eukaryota</taxon>
        <taxon>Metazoa</taxon>
        <taxon>Spiralia</taxon>
        <taxon>Lophotrochozoa</taxon>
        <taxon>Mollusca</taxon>
        <taxon>Bivalvia</taxon>
        <taxon>Autobranchia</taxon>
        <taxon>Heteroconchia</taxon>
        <taxon>Palaeoheterodonta</taxon>
        <taxon>Unionida</taxon>
        <taxon>Unionoidea</taxon>
        <taxon>Unionidae</taxon>
        <taxon>Ambleminae</taxon>
        <taxon>Lampsilini</taxon>
        <taxon>Potamilus</taxon>
    </lineage>
</organism>
<name>A0AAE0RW57_9BIVA</name>
<dbReference type="Gene3D" id="2.60.40.10">
    <property type="entry name" value="Immunoglobulins"/>
    <property type="match status" value="6"/>
</dbReference>
<feature type="domain" description="Fibronectin type-III" evidence="5">
    <location>
        <begin position="130"/>
        <end position="229"/>
    </location>
</feature>
<dbReference type="SUPFAM" id="SSF49265">
    <property type="entry name" value="Fibronectin type III"/>
    <property type="match status" value="3"/>
</dbReference>
<protein>
    <submittedName>
        <fullName evidence="6">Uncharacterized protein</fullName>
    </submittedName>
</protein>
<sequence length="691" mass="78203">MWMLRYRPDILLCYLFLATVTGNDLISVPPEPAKYANKGEDVPFVCKISVPPHLKDSKVRLRWKLNGVYIHPNKSEKFKSESDGQNLIIKNVDTDDAGLYACVVDIIGDDVKDIDKVKDIASGRLYIRVPPDPPKYVTVVSCLGNTAELSWQPGENGGAEILSYLVQFNTSDNPKMWNNYYEEIPPTVRTIHIHLSPWGMYSIRMLAKNSAGYSDPSLPTKKTCTTPPDHPGGNPKDVRSLTHKKNKLIVTWTPMPKLLHNGPGFKYEISWRKKGSTYWNKDLVMDPNANMWEVEVNDTFGLYEFKVKAENDIGESYQPAFKYVGYSGEAEPVVAPKDFRLDPTKPVDSHKANFIWEAVNTDKELIKGAFKGYKLRYWKSSEGRHKWLEVDIVMDKESHSQPDIRASIENLPAYTALRAQVSVMNTHYTGPPSQIIDFFTPEGKPGPVRNLHIEATGATYALLKWLPPEEPNGIPLGYDIGYQPVTGSKMGPIKALKPHITNPDTLGARITGLTANHDYRFYVWARTAQGRGEHSFLDVKTADGQPPNAPNPRYTSLTQTSINITWTPYEFQEVSYQIEYREIGTTNWVTTEPIWNHSWKVLDGLRPGTEYEVRVIAQNKYGDTATRTLYRVMTQHRKGTGDANFFQADSDSYSKAESLHGEIIGLSCRTWSVLFSILLIFILSRFCCQCD</sequence>
<evidence type="ECO:0000313" key="7">
    <source>
        <dbReference type="Proteomes" id="UP001195483"/>
    </source>
</evidence>
<reference evidence="6" key="1">
    <citation type="journal article" date="2021" name="Genome Biol. Evol.">
        <title>A High-Quality Reference Genome for a Parasitic Bivalve with Doubly Uniparental Inheritance (Bivalvia: Unionida).</title>
        <authorList>
            <person name="Smith C.H."/>
        </authorList>
    </citation>
    <scope>NUCLEOTIDE SEQUENCE</scope>
    <source>
        <strain evidence="6">CHS0354</strain>
    </source>
</reference>
<keyword evidence="3" id="KW-0732">Signal</keyword>
<feature type="domain" description="Ig-like" evidence="4">
    <location>
        <begin position="8"/>
        <end position="104"/>
    </location>
</feature>
<dbReference type="SUPFAM" id="SSF48726">
    <property type="entry name" value="Immunoglobulin"/>
    <property type="match status" value="1"/>
</dbReference>
<dbReference type="EMBL" id="JAEAOA010000816">
    <property type="protein sequence ID" value="KAK3580640.1"/>
    <property type="molecule type" value="Genomic_DNA"/>
</dbReference>
<feature type="region of interest" description="Disordered" evidence="2">
    <location>
        <begin position="217"/>
        <end position="239"/>
    </location>
</feature>
<dbReference type="PROSITE" id="PS50853">
    <property type="entry name" value="FN3"/>
    <property type="match status" value="5"/>
</dbReference>
<dbReference type="InterPro" id="IPR013783">
    <property type="entry name" value="Ig-like_fold"/>
</dbReference>
<feature type="signal peptide" evidence="3">
    <location>
        <begin position="1"/>
        <end position="22"/>
    </location>
</feature>
<dbReference type="Proteomes" id="UP001195483">
    <property type="component" value="Unassembled WGS sequence"/>
</dbReference>
<dbReference type="Pfam" id="PF13927">
    <property type="entry name" value="Ig_3"/>
    <property type="match status" value="1"/>
</dbReference>
<dbReference type="InterPro" id="IPR003961">
    <property type="entry name" value="FN3_dom"/>
</dbReference>
<evidence type="ECO:0000256" key="2">
    <source>
        <dbReference type="SAM" id="MobiDB-lite"/>
    </source>
</evidence>
<evidence type="ECO:0000313" key="6">
    <source>
        <dbReference type="EMBL" id="KAK3580640.1"/>
    </source>
</evidence>
<dbReference type="CDD" id="cd00063">
    <property type="entry name" value="FN3"/>
    <property type="match status" value="5"/>
</dbReference>
<dbReference type="SMART" id="SM00409">
    <property type="entry name" value="IG"/>
    <property type="match status" value="1"/>
</dbReference>
<dbReference type="PANTHER" id="PTHR13817">
    <property type="entry name" value="TITIN"/>
    <property type="match status" value="1"/>
</dbReference>
<keyword evidence="1" id="KW-0677">Repeat</keyword>
<dbReference type="InterPro" id="IPR036179">
    <property type="entry name" value="Ig-like_dom_sf"/>
</dbReference>
<dbReference type="InterPro" id="IPR050964">
    <property type="entry name" value="Striated_Muscle_Regulatory"/>
</dbReference>
<evidence type="ECO:0000256" key="1">
    <source>
        <dbReference type="ARBA" id="ARBA00022737"/>
    </source>
</evidence>
<reference evidence="6" key="3">
    <citation type="submission" date="2023-05" db="EMBL/GenBank/DDBJ databases">
        <authorList>
            <person name="Smith C.H."/>
        </authorList>
    </citation>
    <scope>NUCLEOTIDE SEQUENCE</scope>
    <source>
        <strain evidence="6">CHS0354</strain>
        <tissue evidence="6">Mantle</tissue>
    </source>
</reference>
<dbReference type="SMART" id="SM00060">
    <property type="entry name" value="FN3"/>
    <property type="match status" value="5"/>
</dbReference>
<feature type="domain" description="Fibronectin type-III" evidence="5">
    <location>
        <begin position="447"/>
        <end position="547"/>
    </location>
</feature>
<reference evidence="6" key="2">
    <citation type="journal article" date="2021" name="Genome Biol. Evol.">
        <title>Developing a high-quality reference genome for a parasitic bivalve with doubly uniparental inheritance (Bivalvia: Unionida).</title>
        <authorList>
            <person name="Smith C.H."/>
        </authorList>
    </citation>
    <scope>NUCLEOTIDE SEQUENCE</scope>
    <source>
        <strain evidence="6">CHS0354</strain>
        <tissue evidence="6">Mantle</tissue>
    </source>
</reference>
<dbReference type="Pfam" id="PF00041">
    <property type="entry name" value="fn3"/>
    <property type="match status" value="3"/>
</dbReference>
<dbReference type="CDD" id="cd00096">
    <property type="entry name" value="Ig"/>
    <property type="match status" value="1"/>
</dbReference>
<feature type="chain" id="PRO_5041943357" evidence="3">
    <location>
        <begin position="23"/>
        <end position="691"/>
    </location>
</feature>
<evidence type="ECO:0000259" key="4">
    <source>
        <dbReference type="PROSITE" id="PS50835"/>
    </source>
</evidence>
<keyword evidence="7" id="KW-1185">Reference proteome</keyword>
<dbReference type="InterPro" id="IPR003599">
    <property type="entry name" value="Ig_sub"/>
</dbReference>
<gene>
    <name evidence="6" type="ORF">CHS0354_013401</name>
</gene>
<feature type="domain" description="Fibronectin type-III" evidence="5">
    <location>
        <begin position="548"/>
        <end position="637"/>
    </location>
</feature>